<gene>
    <name evidence="2" type="ORF">SAMN05444716_1191</name>
</gene>
<dbReference type="InterPro" id="IPR043917">
    <property type="entry name" value="DUF5753"/>
</dbReference>
<dbReference type="STRING" id="1176198.SAMN05444716_1191"/>
<evidence type="ECO:0000313" key="3">
    <source>
        <dbReference type="Proteomes" id="UP000198873"/>
    </source>
</evidence>
<feature type="non-terminal residue" evidence="2">
    <location>
        <position position="1"/>
    </location>
</feature>
<dbReference type="EMBL" id="FPAB01000019">
    <property type="protein sequence ID" value="SFT23554.1"/>
    <property type="molecule type" value="Genomic_DNA"/>
</dbReference>
<organism evidence="2 3">
    <name type="scientific">Streptomyces harbinensis</name>
    <dbReference type="NCBI Taxonomy" id="1176198"/>
    <lineage>
        <taxon>Bacteria</taxon>
        <taxon>Bacillati</taxon>
        <taxon>Actinomycetota</taxon>
        <taxon>Actinomycetes</taxon>
        <taxon>Kitasatosporales</taxon>
        <taxon>Streptomycetaceae</taxon>
        <taxon>Streptomyces</taxon>
    </lineage>
</organism>
<sequence length="208" mass="22682">DMRTGSQKSGWWEQFEDVLPSGLDVLVGLETDARAVLAWEPLLVHGLLQTPAYARAVLGAGVGILPRDADALVQLRMARQELLTRAPAPLELWVILDEAVLRRPVGGPAVMHEQLLHLATAADRTAVTVQVLPLRKGAHWGLSGAFALIECDESATIGYVDSPAGNLYVERRADVRRLQSTLDLLRASALDPTDSVALLRDIAEEWQQ</sequence>
<evidence type="ECO:0000313" key="2">
    <source>
        <dbReference type="EMBL" id="SFT23554.1"/>
    </source>
</evidence>
<evidence type="ECO:0000259" key="1">
    <source>
        <dbReference type="Pfam" id="PF19054"/>
    </source>
</evidence>
<dbReference type="AlphaFoldDB" id="A0A1I6WDC3"/>
<dbReference type="Proteomes" id="UP000198873">
    <property type="component" value="Unassembled WGS sequence"/>
</dbReference>
<protein>
    <recommendedName>
        <fullName evidence="1">DUF5753 domain-containing protein</fullName>
    </recommendedName>
</protein>
<reference evidence="3" key="1">
    <citation type="submission" date="2016-10" db="EMBL/GenBank/DDBJ databases">
        <authorList>
            <person name="Varghese N."/>
            <person name="Submissions S."/>
        </authorList>
    </citation>
    <scope>NUCLEOTIDE SEQUENCE [LARGE SCALE GENOMIC DNA]</scope>
    <source>
        <strain evidence="3">CGMCC 4.7047</strain>
    </source>
</reference>
<keyword evidence="3" id="KW-1185">Reference proteome</keyword>
<accession>A0A1I6WDC3</accession>
<name>A0A1I6WDC3_9ACTN</name>
<dbReference type="RefSeq" id="WP_217650971.1">
    <property type="nucleotide sequence ID" value="NZ_FPAB01000019.1"/>
</dbReference>
<proteinExistence type="predicted"/>
<feature type="domain" description="DUF5753" evidence="1">
    <location>
        <begin position="25"/>
        <end position="200"/>
    </location>
</feature>
<dbReference type="Pfam" id="PF19054">
    <property type="entry name" value="DUF5753"/>
    <property type="match status" value="1"/>
</dbReference>